<reference evidence="2" key="1">
    <citation type="submission" date="2022-11" db="EMBL/GenBank/DDBJ databases">
        <authorList>
            <person name="Hyden B.L."/>
            <person name="Feng K."/>
            <person name="Yates T."/>
            <person name="Jawdy S."/>
            <person name="Smart L.B."/>
            <person name="Muchero W."/>
        </authorList>
    </citation>
    <scope>NUCLEOTIDE SEQUENCE</scope>
    <source>
        <tissue evidence="2">Shoot tip</tissue>
    </source>
</reference>
<feature type="region of interest" description="Disordered" evidence="1">
    <location>
        <begin position="169"/>
        <end position="223"/>
    </location>
</feature>
<feature type="compositionally biased region" description="Polar residues" evidence="1">
    <location>
        <begin position="95"/>
        <end position="106"/>
    </location>
</feature>
<organism evidence="2 3">
    <name type="scientific">Salix viminalis</name>
    <name type="common">Common osier</name>
    <name type="synonym">Basket willow</name>
    <dbReference type="NCBI Taxonomy" id="40686"/>
    <lineage>
        <taxon>Eukaryota</taxon>
        <taxon>Viridiplantae</taxon>
        <taxon>Streptophyta</taxon>
        <taxon>Embryophyta</taxon>
        <taxon>Tracheophyta</taxon>
        <taxon>Spermatophyta</taxon>
        <taxon>Magnoliopsida</taxon>
        <taxon>eudicotyledons</taxon>
        <taxon>Gunneridae</taxon>
        <taxon>Pentapetalae</taxon>
        <taxon>rosids</taxon>
        <taxon>fabids</taxon>
        <taxon>Malpighiales</taxon>
        <taxon>Salicaceae</taxon>
        <taxon>Saliceae</taxon>
        <taxon>Salix</taxon>
    </lineage>
</organism>
<evidence type="ECO:0008006" key="4">
    <source>
        <dbReference type="Google" id="ProtNLM"/>
    </source>
</evidence>
<comment type="caution">
    <text evidence="2">The sequence shown here is derived from an EMBL/GenBank/DDBJ whole genome shotgun (WGS) entry which is preliminary data.</text>
</comment>
<dbReference type="OrthoDB" id="852204at2759"/>
<evidence type="ECO:0000256" key="1">
    <source>
        <dbReference type="SAM" id="MobiDB-lite"/>
    </source>
</evidence>
<keyword evidence="3" id="KW-1185">Reference proteome</keyword>
<evidence type="ECO:0000313" key="2">
    <source>
        <dbReference type="EMBL" id="KAJ6672991.1"/>
    </source>
</evidence>
<sequence length="449" mass="50941">MKCSRLEYARVCIEVDASAPLINKFQVMSHLSEQPITVEVSYEWKPSRCAKCLVFGHSCKMQEEMATNVENIVREETTTVKPNAQEESRDKEKSQNPNPIVISSDNLNEEQPKIINGSNTLNNTVSANEVDKPTGSLLASPEQPIQVEKNVKGKQHQVHAPCMENKMASLNSGTMENGTGKDYASSSTSAKPPDSPNGTSSSSPKPKKRKGGKKKRDGASSRHYQDRRDLWHYLDSTSAVFANMPWAILGDFNATLRPSDRSGGSDLWCNYHNDFPECISRANLHQVPYTGVRLSWHNGQSGEHMIMKKLDWIFRNPALSVKWPGTRAIFLPRKESDHSAMVLSFQGNFPRPNSSFKFLNQWVKHADFLVIVHGVWQHRIVGNPLYQLTTKLNMLKGHFRAMHHNLTSHISRRVHQANVAWGRAQMKVDQEPNNLIFREEERHWAMQHD</sequence>
<accession>A0A9Q0NNN9</accession>
<feature type="compositionally biased region" description="Polar residues" evidence="1">
    <location>
        <begin position="116"/>
        <end position="127"/>
    </location>
</feature>
<dbReference type="Gene3D" id="3.60.10.10">
    <property type="entry name" value="Endonuclease/exonuclease/phosphatase"/>
    <property type="match status" value="1"/>
</dbReference>
<reference evidence="2" key="2">
    <citation type="journal article" date="2023" name="Int. J. Mol. Sci.">
        <title>De Novo Assembly and Annotation of 11 Diverse Shrub Willow (Salix) Genomes Reveals Novel Gene Organization in Sex-Linked Regions.</title>
        <authorList>
            <person name="Hyden B."/>
            <person name="Feng K."/>
            <person name="Yates T.B."/>
            <person name="Jawdy S."/>
            <person name="Cereghino C."/>
            <person name="Smart L.B."/>
            <person name="Muchero W."/>
        </authorList>
    </citation>
    <scope>NUCLEOTIDE SEQUENCE [LARGE SCALE GENOMIC DNA]</scope>
    <source>
        <tissue evidence="2">Shoot tip</tissue>
    </source>
</reference>
<feature type="compositionally biased region" description="Basic and acidic residues" evidence="1">
    <location>
        <begin position="74"/>
        <end position="94"/>
    </location>
</feature>
<dbReference type="SUPFAM" id="SSF56219">
    <property type="entry name" value="DNase I-like"/>
    <property type="match status" value="1"/>
</dbReference>
<dbReference type="PANTHER" id="PTHR33710:SF71">
    <property type="entry name" value="ENDONUCLEASE_EXONUCLEASE_PHOSPHATASE DOMAIN-CONTAINING PROTEIN"/>
    <property type="match status" value="1"/>
</dbReference>
<dbReference type="Proteomes" id="UP001151529">
    <property type="component" value="Chromosome 12"/>
</dbReference>
<proteinExistence type="predicted"/>
<name>A0A9Q0NNN9_SALVM</name>
<gene>
    <name evidence="2" type="ORF">OIU85_014243</name>
</gene>
<feature type="compositionally biased region" description="Basic residues" evidence="1">
    <location>
        <begin position="205"/>
        <end position="216"/>
    </location>
</feature>
<protein>
    <recommendedName>
        <fullName evidence="4">DUF4283 domain-containing protein</fullName>
    </recommendedName>
</protein>
<dbReference type="PANTHER" id="PTHR33710">
    <property type="entry name" value="BNAC02G09200D PROTEIN"/>
    <property type="match status" value="1"/>
</dbReference>
<dbReference type="AlphaFoldDB" id="A0A9Q0NNN9"/>
<dbReference type="EMBL" id="JAPFFL010000018">
    <property type="protein sequence ID" value="KAJ6672991.1"/>
    <property type="molecule type" value="Genomic_DNA"/>
</dbReference>
<evidence type="ECO:0000313" key="3">
    <source>
        <dbReference type="Proteomes" id="UP001151529"/>
    </source>
</evidence>
<feature type="region of interest" description="Disordered" evidence="1">
    <location>
        <begin position="74"/>
        <end position="141"/>
    </location>
</feature>
<dbReference type="InterPro" id="IPR036691">
    <property type="entry name" value="Endo/exonu/phosph_ase_sf"/>
</dbReference>